<dbReference type="Proteomes" id="UP000799755">
    <property type="component" value="Unassembled WGS sequence"/>
</dbReference>
<organism evidence="1 2">
    <name type="scientific">Lindgomyces ingoldianus</name>
    <dbReference type="NCBI Taxonomy" id="673940"/>
    <lineage>
        <taxon>Eukaryota</taxon>
        <taxon>Fungi</taxon>
        <taxon>Dikarya</taxon>
        <taxon>Ascomycota</taxon>
        <taxon>Pezizomycotina</taxon>
        <taxon>Dothideomycetes</taxon>
        <taxon>Pleosporomycetidae</taxon>
        <taxon>Pleosporales</taxon>
        <taxon>Lindgomycetaceae</taxon>
        <taxon>Lindgomyces</taxon>
    </lineage>
</organism>
<evidence type="ECO:0000313" key="1">
    <source>
        <dbReference type="EMBL" id="KAF2473582.1"/>
    </source>
</evidence>
<protein>
    <submittedName>
        <fullName evidence="1">Uncharacterized protein</fullName>
    </submittedName>
</protein>
<dbReference type="EMBL" id="MU003499">
    <property type="protein sequence ID" value="KAF2473582.1"/>
    <property type="molecule type" value="Genomic_DNA"/>
</dbReference>
<accession>A0ACB6R3D7</accession>
<gene>
    <name evidence="1" type="ORF">BDR25DRAFT_311810</name>
</gene>
<name>A0ACB6R3D7_9PLEO</name>
<reference evidence="1" key="1">
    <citation type="journal article" date="2020" name="Stud. Mycol.">
        <title>101 Dothideomycetes genomes: a test case for predicting lifestyles and emergence of pathogens.</title>
        <authorList>
            <person name="Haridas S."/>
            <person name="Albert R."/>
            <person name="Binder M."/>
            <person name="Bloem J."/>
            <person name="Labutti K."/>
            <person name="Salamov A."/>
            <person name="Andreopoulos B."/>
            <person name="Baker S."/>
            <person name="Barry K."/>
            <person name="Bills G."/>
            <person name="Bluhm B."/>
            <person name="Cannon C."/>
            <person name="Castanera R."/>
            <person name="Culley D."/>
            <person name="Daum C."/>
            <person name="Ezra D."/>
            <person name="Gonzalez J."/>
            <person name="Henrissat B."/>
            <person name="Kuo A."/>
            <person name="Liang C."/>
            <person name="Lipzen A."/>
            <person name="Lutzoni F."/>
            <person name="Magnuson J."/>
            <person name="Mondo S."/>
            <person name="Nolan M."/>
            <person name="Ohm R."/>
            <person name="Pangilinan J."/>
            <person name="Park H.-J."/>
            <person name="Ramirez L."/>
            <person name="Alfaro M."/>
            <person name="Sun H."/>
            <person name="Tritt A."/>
            <person name="Yoshinaga Y."/>
            <person name="Zwiers L.-H."/>
            <person name="Turgeon B."/>
            <person name="Goodwin S."/>
            <person name="Spatafora J."/>
            <person name="Crous P."/>
            <person name="Grigoriev I."/>
        </authorList>
    </citation>
    <scope>NUCLEOTIDE SEQUENCE</scope>
    <source>
        <strain evidence="1">ATCC 200398</strain>
    </source>
</reference>
<comment type="caution">
    <text evidence="1">The sequence shown here is derived from an EMBL/GenBank/DDBJ whole genome shotgun (WGS) entry which is preliminary data.</text>
</comment>
<evidence type="ECO:0000313" key="2">
    <source>
        <dbReference type="Proteomes" id="UP000799755"/>
    </source>
</evidence>
<sequence length="380" mass="42456">MTNTERFLKLGVAGSAEAVKDSEVQGKGDDDLTQTTTPRLFLLSPPSLISIDSTHRLNNSIQILFSLIPPPLLTNQQLSASMNILTKTKIMTTNSLSPDSVRLLTMHMHERLPRELRDQIYSYIWSDAVIRAMNYTSLLTLTIGGVDILEAVFTKIPTHYMHRAAAVEAAEWFYDHCTSIAINSPDEIKMFLETDVFGIGVVPKDRELRKLTIKIDVGSWKAPAGIYDVFAPLLQLKKREGFQLSLAFHAGEHGLQVVKMMTLGQRLNAVIDRLGSGGIKNVDVNFHIAMAHHNIFVVADIKKMVVGVNSEALSLEGWRKAVLEDEQGAVPLLAGIDPGLVSRVAPEIIAARLDLDLYEARQWQVKFRTLCRSLFRPRRY</sequence>
<keyword evidence="2" id="KW-1185">Reference proteome</keyword>
<proteinExistence type="predicted"/>